<evidence type="ECO:0000313" key="3">
    <source>
        <dbReference type="EMBL" id="CAB4331326.1"/>
    </source>
</evidence>
<proteinExistence type="inferred from homology"/>
<accession>A0A6J5YNP3</accession>
<protein>
    <submittedName>
        <fullName evidence="3">Unannotated protein</fullName>
    </submittedName>
</protein>
<dbReference type="InterPro" id="IPR052169">
    <property type="entry name" value="CW_Biosynth-Accessory"/>
</dbReference>
<organism evidence="3">
    <name type="scientific">freshwater metagenome</name>
    <dbReference type="NCBI Taxonomy" id="449393"/>
    <lineage>
        <taxon>unclassified sequences</taxon>
        <taxon>metagenomes</taxon>
        <taxon>ecological metagenomes</taxon>
    </lineage>
</organism>
<evidence type="ECO:0000259" key="2">
    <source>
        <dbReference type="SMART" id="SM00854"/>
    </source>
</evidence>
<feature type="domain" description="Capsule synthesis protein CapA" evidence="2">
    <location>
        <begin position="67"/>
        <end position="316"/>
    </location>
</feature>
<dbReference type="PANTHER" id="PTHR33393:SF13">
    <property type="entry name" value="PGA BIOSYNTHESIS PROTEIN CAPA"/>
    <property type="match status" value="1"/>
</dbReference>
<dbReference type="CDD" id="cd07381">
    <property type="entry name" value="MPP_CapA"/>
    <property type="match status" value="1"/>
</dbReference>
<evidence type="ECO:0000256" key="1">
    <source>
        <dbReference type="ARBA" id="ARBA00005662"/>
    </source>
</evidence>
<dbReference type="Gene3D" id="3.60.21.10">
    <property type="match status" value="1"/>
</dbReference>
<dbReference type="InterPro" id="IPR029052">
    <property type="entry name" value="Metallo-depent_PP-like"/>
</dbReference>
<dbReference type="EMBL" id="CAESAJ010000010">
    <property type="protein sequence ID" value="CAB4331326.1"/>
    <property type="molecule type" value="Genomic_DNA"/>
</dbReference>
<sequence length="404" mass="43948">MRRTPVIFIALLGGVFLVRSTPVNIPTFNVGNGQSGVSSSALPSANANPSAEVSAETSPIAQPRSFRVVSSGDFLLHERLWNQAKKDGNSSSWDFFPQLAAIEPLIKSADLALCHLETPLAKVGGPYSGYPIFNSPPQIVPAIKKLGYDMCDQTSNHTFDAGAAGIKRTLDYLDEAQIKHTGSYRTQEESTKVLVIPVSTPTGEVKVGIIAYTYGFNGLDYPGGDKWRANEIDVKQILAEAKACRDAGAEVVIAKIHWGSEYTNYPNDFQTNLASTLAESGLIDLIDGDHTHSVQPIQQIGKMWVIYSHGNLVAAQREPETVKSEGVITRWTFTEDAQGNFSITKAEFAPTLITDDFPVRVLVVNTALTTDTWVSTTKKRLQKALSRTTKTIESMNANVSLISD</sequence>
<name>A0A6J5YNP3_9ZZZZ</name>
<dbReference type="InterPro" id="IPR019079">
    <property type="entry name" value="Capsule_synth_CapA"/>
</dbReference>
<dbReference type="Pfam" id="PF09587">
    <property type="entry name" value="PGA_cap"/>
    <property type="match status" value="1"/>
</dbReference>
<comment type="similarity">
    <text evidence="1">Belongs to the CapA family.</text>
</comment>
<dbReference type="SMART" id="SM00854">
    <property type="entry name" value="PGA_cap"/>
    <property type="match status" value="1"/>
</dbReference>
<dbReference type="PANTHER" id="PTHR33393">
    <property type="entry name" value="POLYGLUTAMINE SYNTHESIS ACCESSORY PROTEIN RV0574C-RELATED"/>
    <property type="match status" value="1"/>
</dbReference>
<dbReference type="SUPFAM" id="SSF56300">
    <property type="entry name" value="Metallo-dependent phosphatases"/>
    <property type="match status" value="1"/>
</dbReference>
<dbReference type="AlphaFoldDB" id="A0A6J5YNP3"/>
<gene>
    <name evidence="3" type="ORF">UFOPK3770_00204</name>
</gene>
<reference evidence="3" key="1">
    <citation type="submission" date="2020-05" db="EMBL/GenBank/DDBJ databases">
        <authorList>
            <person name="Chiriac C."/>
            <person name="Salcher M."/>
            <person name="Ghai R."/>
            <person name="Kavagutti S V."/>
        </authorList>
    </citation>
    <scope>NUCLEOTIDE SEQUENCE</scope>
</reference>